<reference evidence="1 2" key="1">
    <citation type="journal article" date="2019" name="Genome Biol. Evol.">
        <title>Insights into the evolution of the New World diploid cottons (Gossypium, subgenus Houzingenia) based on genome sequencing.</title>
        <authorList>
            <person name="Grover C.E."/>
            <person name="Arick M.A. 2nd"/>
            <person name="Thrash A."/>
            <person name="Conover J.L."/>
            <person name="Sanders W.S."/>
            <person name="Peterson D.G."/>
            <person name="Frelichowski J.E."/>
            <person name="Scheffler J.A."/>
            <person name="Scheffler B.E."/>
            <person name="Wendel J.F."/>
        </authorList>
    </citation>
    <scope>NUCLEOTIDE SEQUENCE [LARGE SCALE GENOMIC DNA]</scope>
    <source>
        <strain evidence="1">6</strain>
        <tissue evidence="1">Leaf</tissue>
    </source>
</reference>
<evidence type="ECO:0008006" key="3">
    <source>
        <dbReference type="Google" id="ProtNLM"/>
    </source>
</evidence>
<organism evidence="1 2">
    <name type="scientific">Gossypium armourianum</name>
    <dbReference type="NCBI Taxonomy" id="34283"/>
    <lineage>
        <taxon>Eukaryota</taxon>
        <taxon>Viridiplantae</taxon>
        <taxon>Streptophyta</taxon>
        <taxon>Embryophyta</taxon>
        <taxon>Tracheophyta</taxon>
        <taxon>Spermatophyta</taxon>
        <taxon>Magnoliopsida</taxon>
        <taxon>eudicotyledons</taxon>
        <taxon>Gunneridae</taxon>
        <taxon>Pentapetalae</taxon>
        <taxon>rosids</taxon>
        <taxon>malvids</taxon>
        <taxon>Malvales</taxon>
        <taxon>Malvaceae</taxon>
        <taxon>Malvoideae</taxon>
        <taxon>Gossypium</taxon>
    </lineage>
</organism>
<sequence>MMVVDLIDEDSRQSKGEFIKNTFCVTDVERVLEILLARIPHEDYLVWKVRVETCEHVFRECLVTRDTWRQLNCARPELVEKASFIDWSTWFFENNSTSQSRIFACAIWVLWTERNKWIHERQKKSGLEIANFVRSYIIELDGLEKVLPANLLGNESWKPPKSPFARINFDIAYNKKDNRSCSGLMVRDSNVIVLVARTVLNDNVPSVLQQRLLPVFRDSNWEWIWELWLWR</sequence>
<proteinExistence type="predicted"/>
<comment type="caution">
    <text evidence="1">The sequence shown here is derived from an EMBL/GenBank/DDBJ whole genome shotgun (WGS) entry which is preliminary data.</text>
</comment>
<dbReference type="EMBL" id="JABFAE010000012">
    <property type="protein sequence ID" value="MBA0842367.1"/>
    <property type="molecule type" value="Genomic_DNA"/>
</dbReference>
<dbReference type="AlphaFoldDB" id="A0A7J9K7D6"/>
<protein>
    <recommendedName>
        <fullName evidence="3">Reverse transcriptase zinc-binding domain-containing protein</fullName>
    </recommendedName>
</protein>
<accession>A0A7J9K7D6</accession>
<evidence type="ECO:0000313" key="1">
    <source>
        <dbReference type="EMBL" id="MBA0842367.1"/>
    </source>
</evidence>
<dbReference type="Proteomes" id="UP000593575">
    <property type="component" value="Unassembled WGS sequence"/>
</dbReference>
<evidence type="ECO:0000313" key="2">
    <source>
        <dbReference type="Proteomes" id="UP000593575"/>
    </source>
</evidence>
<keyword evidence="2" id="KW-1185">Reference proteome</keyword>
<gene>
    <name evidence="1" type="ORF">Goarm_002195</name>
</gene>
<name>A0A7J9K7D6_9ROSI</name>